<evidence type="ECO:0000313" key="2">
    <source>
        <dbReference type="EMBL" id="TLP67850.1"/>
    </source>
</evidence>
<comment type="caution">
    <text evidence="2">The sequence shown here is derived from an EMBL/GenBank/DDBJ whole genome shotgun (WGS) entry which is preliminary data.</text>
</comment>
<dbReference type="InterPro" id="IPR011008">
    <property type="entry name" value="Dimeric_a/b-barrel"/>
</dbReference>
<keyword evidence="2" id="KW-0560">Oxidoreductase</keyword>
<protein>
    <submittedName>
        <fullName evidence="2">Antibiotic biosynthesis monooxygenase</fullName>
    </submittedName>
</protein>
<dbReference type="GO" id="GO:0004497">
    <property type="term" value="F:monooxygenase activity"/>
    <property type="evidence" value="ECO:0007669"/>
    <property type="project" value="UniProtKB-KW"/>
</dbReference>
<proteinExistence type="predicted"/>
<dbReference type="Proteomes" id="UP000305041">
    <property type="component" value="Unassembled WGS sequence"/>
</dbReference>
<organism evidence="2 3">
    <name type="scientific">Parasedimentitalea maritima</name>
    <dbReference type="NCBI Taxonomy" id="2578117"/>
    <lineage>
        <taxon>Bacteria</taxon>
        <taxon>Pseudomonadati</taxon>
        <taxon>Pseudomonadota</taxon>
        <taxon>Alphaproteobacteria</taxon>
        <taxon>Rhodobacterales</taxon>
        <taxon>Paracoccaceae</taxon>
        <taxon>Parasedimentitalea</taxon>
    </lineage>
</organism>
<sequence length="116" mass="12756">MVDRAVVFCVFPKSKVGKPMFPAHIVHVTLTPDPAQLATFHTAMEGVQASLPQVSGCEGVRVLRTEGSTPHYILVEDWQSQIQHQAHLDALIASGEWAKLKSMLSQPPQSWVLSKV</sequence>
<dbReference type="Gene3D" id="3.30.70.100">
    <property type="match status" value="1"/>
</dbReference>
<feature type="domain" description="ABM" evidence="1">
    <location>
        <begin position="24"/>
        <end position="89"/>
    </location>
</feature>
<evidence type="ECO:0000259" key="1">
    <source>
        <dbReference type="Pfam" id="PF03992"/>
    </source>
</evidence>
<dbReference type="InterPro" id="IPR007138">
    <property type="entry name" value="ABM_dom"/>
</dbReference>
<dbReference type="SUPFAM" id="SSF54909">
    <property type="entry name" value="Dimeric alpha+beta barrel"/>
    <property type="match status" value="1"/>
</dbReference>
<dbReference type="EMBL" id="VAUA01000002">
    <property type="protein sequence ID" value="TLP67850.1"/>
    <property type="molecule type" value="Genomic_DNA"/>
</dbReference>
<keyword evidence="3" id="KW-1185">Reference proteome</keyword>
<evidence type="ECO:0000313" key="3">
    <source>
        <dbReference type="Proteomes" id="UP000305041"/>
    </source>
</evidence>
<keyword evidence="2" id="KW-0503">Monooxygenase</keyword>
<reference evidence="2 3" key="1">
    <citation type="submission" date="2019-05" db="EMBL/GenBank/DDBJ databases">
        <title>Draft genome sequence of Pelagicola sp. DSW4-44.</title>
        <authorList>
            <person name="Oh J."/>
        </authorList>
    </citation>
    <scope>NUCLEOTIDE SEQUENCE [LARGE SCALE GENOMIC DNA]</scope>
    <source>
        <strain evidence="2 3">DSW4-44</strain>
    </source>
</reference>
<dbReference type="Pfam" id="PF03992">
    <property type="entry name" value="ABM"/>
    <property type="match status" value="1"/>
</dbReference>
<accession>A0ABY2UY87</accession>
<name>A0ABY2UY87_9RHOB</name>
<gene>
    <name evidence="2" type="ORF">FEE96_04780</name>
</gene>